<protein>
    <submittedName>
        <fullName evidence="3">F-box only protein 15</fullName>
    </submittedName>
</protein>
<gene>
    <name evidence="3" type="primary">LOC104767408</name>
</gene>
<reference evidence="3" key="2">
    <citation type="submission" date="2025-08" db="UniProtKB">
        <authorList>
            <consortium name="RefSeq"/>
        </authorList>
    </citation>
    <scope>IDENTIFICATION</scope>
    <source>
        <tissue evidence="3">Leaf</tissue>
    </source>
</reference>
<dbReference type="CDD" id="cd22157">
    <property type="entry name" value="F-box_AtFBW1-like"/>
    <property type="match status" value="2"/>
</dbReference>
<sequence length="509" mass="60100">MAQAPANRVRVWLPFELVEEILCRTPVESLFRFKETCKQWNALISNDIKFKQKHLDHHIRTPERFLRIDDDRAVQIMDPVTGILKERPIPNDFLDPRPISWMVHCDGLMLCICEDWERGGGYAPANRVRVWLPFELVEEILCRTPVESLFRFKETCKQWNALISNDIKFKQKHLDHHIRTPERFLRIDDDRAVQIMDPVTGILKERPIPNDFLDPRPISWMVHCDGLMLCICEDWERGGGYVRLAVWNPFLRRIRWIEPSVDYWIDDYFGVGYDDASRDNYKILRFGYNRSSSPPGDTIRVFEIYEFMSDSWRGINAGFAADLYVEWECVSVKGKMYWVAYEETDERYFILCFDFSEDIFKDVCDCPEFWGYSNRLECFNGDRLSFLTQDGEESRDIEVWMTNKLSDEIVSFANYFNVTTGPDLIPRLQFHDFHTRPGVAIGKHRNIMAWCEATVEEEEDKRLSVFTFYEIDETGVVREIETRRRGSDDYSGLSICSYVYVRSLIPVPE</sequence>
<reference evidence="2" key="1">
    <citation type="journal article" date="2014" name="Nat. Commun.">
        <title>The emerging biofuel crop Camelina sativa retains a highly undifferentiated hexaploid genome structure.</title>
        <authorList>
            <person name="Kagale S."/>
            <person name="Koh C."/>
            <person name="Nixon J."/>
            <person name="Bollina V."/>
            <person name="Clarke W.E."/>
            <person name="Tuteja R."/>
            <person name="Spillane C."/>
            <person name="Robinson S.J."/>
            <person name="Links M.G."/>
            <person name="Clarke C."/>
            <person name="Higgins E.E."/>
            <person name="Huebert T."/>
            <person name="Sharpe A.G."/>
            <person name="Parkin I.A."/>
        </authorList>
    </citation>
    <scope>NUCLEOTIDE SEQUENCE [LARGE SCALE GENOMIC DNA]</scope>
    <source>
        <strain evidence="2">cv. DH55</strain>
    </source>
</reference>
<dbReference type="InterPro" id="IPR050796">
    <property type="entry name" value="SCF_F-box_component"/>
</dbReference>
<evidence type="ECO:0000313" key="2">
    <source>
        <dbReference type="Proteomes" id="UP000694864"/>
    </source>
</evidence>
<dbReference type="InterPro" id="IPR036047">
    <property type="entry name" value="F-box-like_dom_sf"/>
</dbReference>
<dbReference type="InterPro" id="IPR011043">
    <property type="entry name" value="Gal_Oxase/kelch_b-propeller"/>
</dbReference>
<feature type="domain" description="F-box" evidence="1">
    <location>
        <begin position="7"/>
        <end position="53"/>
    </location>
</feature>
<feature type="domain" description="F-box" evidence="1">
    <location>
        <begin position="126"/>
        <end position="172"/>
    </location>
</feature>
<dbReference type="Pfam" id="PF00646">
    <property type="entry name" value="F-box"/>
    <property type="match status" value="2"/>
</dbReference>
<dbReference type="SUPFAM" id="SSF81383">
    <property type="entry name" value="F-box domain"/>
    <property type="match status" value="2"/>
</dbReference>
<name>A0ABM0XRB0_CAMSA</name>
<dbReference type="Pfam" id="PF07734">
    <property type="entry name" value="FBA_1"/>
    <property type="match status" value="1"/>
</dbReference>
<dbReference type="SMART" id="SM00256">
    <property type="entry name" value="FBOX"/>
    <property type="match status" value="2"/>
</dbReference>
<dbReference type="Gene3D" id="1.20.1280.50">
    <property type="match status" value="2"/>
</dbReference>
<dbReference type="PROSITE" id="PS50181">
    <property type="entry name" value="FBOX"/>
    <property type="match status" value="2"/>
</dbReference>
<evidence type="ECO:0000313" key="3">
    <source>
        <dbReference type="RefSeq" id="XP_010489740.2"/>
    </source>
</evidence>
<proteinExistence type="predicted"/>
<keyword evidence="2" id="KW-1185">Reference proteome</keyword>
<dbReference type="Proteomes" id="UP000694864">
    <property type="component" value="Chromosome 19"/>
</dbReference>
<dbReference type="InterPro" id="IPR001810">
    <property type="entry name" value="F-box_dom"/>
</dbReference>
<accession>A0ABM0XRB0</accession>
<dbReference type="SUPFAM" id="SSF50965">
    <property type="entry name" value="Galactose oxidase, central domain"/>
    <property type="match status" value="1"/>
</dbReference>
<organism evidence="2 3">
    <name type="scientific">Camelina sativa</name>
    <name type="common">False flax</name>
    <name type="synonym">Myagrum sativum</name>
    <dbReference type="NCBI Taxonomy" id="90675"/>
    <lineage>
        <taxon>Eukaryota</taxon>
        <taxon>Viridiplantae</taxon>
        <taxon>Streptophyta</taxon>
        <taxon>Embryophyta</taxon>
        <taxon>Tracheophyta</taxon>
        <taxon>Spermatophyta</taxon>
        <taxon>Magnoliopsida</taxon>
        <taxon>eudicotyledons</taxon>
        <taxon>Gunneridae</taxon>
        <taxon>Pentapetalae</taxon>
        <taxon>rosids</taxon>
        <taxon>malvids</taxon>
        <taxon>Brassicales</taxon>
        <taxon>Brassicaceae</taxon>
        <taxon>Camelineae</taxon>
        <taxon>Camelina</taxon>
    </lineage>
</organism>
<dbReference type="RefSeq" id="XP_010489740.2">
    <property type="nucleotide sequence ID" value="XM_010491438.2"/>
</dbReference>
<dbReference type="PANTHER" id="PTHR31672:SF13">
    <property type="entry name" value="F-BOX PROTEIN CPR30-LIKE"/>
    <property type="match status" value="1"/>
</dbReference>
<dbReference type="NCBIfam" id="TIGR01640">
    <property type="entry name" value="F_box_assoc_1"/>
    <property type="match status" value="1"/>
</dbReference>
<dbReference type="GeneID" id="104767408"/>
<evidence type="ECO:0000259" key="1">
    <source>
        <dbReference type="PROSITE" id="PS50181"/>
    </source>
</evidence>
<dbReference type="PANTHER" id="PTHR31672">
    <property type="entry name" value="BNACNNG10540D PROTEIN"/>
    <property type="match status" value="1"/>
</dbReference>
<dbReference type="InterPro" id="IPR006527">
    <property type="entry name" value="F-box-assoc_dom_typ1"/>
</dbReference>
<dbReference type="InterPro" id="IPR017451">
    <property type="entry name" value="F-box-assoc_interact_dom"/>
</dbReference>